<dbReference type="GO" id="GO:0005737">
    <property type="term" value="C:cytoplasm"/>
    <property type="evidence" value="ECO:0007669"/>
    <property type="project" value="TreeGrafter"/>
</dbReference>
<proteinExistence type="predicted"/>
<dbReference type="VEuPathDB" id="FungiDB:TAPDE_002928"/>
<evidence type="ECO:0000313" key="7">
    <source>
        <dbReference type="Proteomes" id="UP000013776"/>
    </source>
</evidence>
<dbReference type="GO" id="GO:0010608">
    <property type="term" value="P:post-transcriptional regulation of gene expression"/>
    <property type="evidence" value="ECO:0007669"/>
    <property type="project" value="TreeGrafter"/>
</dbReference>
<keyword evidence="1" id="KW-0677">Repeat</keyword>
<feature type="repeat" description="Pumilio" evidence="2">
    <location>
        <begin position="365"/>
        <end position="401"/>
    </location>
</feature>
<dbReference type="EMBL" id="CAHR02000100">
    <property type="protein sequence ID" value="CCX35443.1"/>
    <property type="molecule type" value="Genomic_DNA"/>
</dbReference>
<dbReference type="GO" id="GO:0003730">
    <property type="term" value="F:mRNA 3'-UTR binding"/>
    <property type="evidence" value="ECO:0007669"/>
    <property type="project" value="TreeGrafter"/>
</dbReference>
<protein>
    <recommendedName>
        <fullName evidence="5">PUM-HD domain-containing protein</fullName>
    </recommendedName>
</protein>
<dbReference type="InterPro" id="IPR033712">
    <property type="entry name" value="Pumilio_RNA-bd"/>
</dbReference>
<evidence type="ECO:0000256" key="4">
    <source>
        <dbReference type="SAM" id="MobiDB-lite"/>
    </source>
</evidence>
<dbReference type="eggNOG" id="KOG1488">
    <property type="taxonomic scope" value="Eukaryota"/>
</dbReference>
<evidence type="ECO:0000256" key="3">
    <source>
        <dbReference type="SAM" id="Coils"/>
    </source>
</evidence>
<evidence type="ECO:0000256" key="2">
    <source>
        <dbReference type="PROSITE-ProRule" id="PRU00317"/>
    </source>
</evidence>
<feature type="domain" description="PUM-HD" evidence="5">
    <location>
        <begin position="117"/>
        <end position="474"/>
    </location>
</feature>
<evidence type="ECO:0000256" key="1">
    <source>
        <dbReference type="ARBA" id="ARBA00022737"/>
    </source>
</evidence>
<dbReference type="AlphaFoldDB" id="R4ZY57"/>
<dbReference type="PANTHER" id="PTHR12537">
    <property type="entry name" value="RNA BINDING PROTEIN PUMILIO-RELATED"/>
    <property type="match status" value="1"/>
</dbReference>
<dbReference type="InterPro" id="IPR033133">
    <property type="entry name" value="PUM-HD"/>
</dbReference>
<organism evidence="6 7">
    <name type="scientific">Taphrina deformans (strain PYCC 5710 / ATCC 11124 / CBS 356.35 / IMI 108563 / JCM 9778 / NBRC 8474)</name>
    <name type="common">Peach leaf curl fungus</name>
    <name type="synonym">Lalaria deformans</name>
    <dbReference type="NCBI Taxonomy" id="1097556"/>
    <lineage>
        <taxon>Eukaryota</taxon>
        <taxon>Fungi</taxon>
        <taxon>Dikarya</taxon>
        <taxon>Ascomycota</taxon>
        <taxon>Taphrinomycotina</taxon>
        <taxon>Taphrinomycetes</taxon>
        <taxon>Taphrinales</taxon>
        <taxon>Taphrinaceae</taxon>
        <taxon>Taphrina</taxon>
    </lineage>
</organism>
<dbReference type="SUPFAM" id="SSF48371">
    <property type="entry name" value="ARM repeat"/>
    <property type="match status" value="1"/>
</dbReference>
<dbReference type="STRING" id="1097556.R4ZY57"/>
<dbReference type="InterPro" id="IPR011989">
    <property type="entry name" value="ARM-like"/>
</dbReference>
<dbReference type="OrthoDB" id="668540at2759"/>
<feature type="repeat" description="Pumilio" evidence="2">
    <location>
        <begin position="298"/>
        <end position="337"/>
    </location>
</feature>
<dbReference type="Proteomes" id="UP000013776">
    <property type="component" value="Unassembled WGS sequence"/>
</dbReference>
<keyword evidence="3" id="KW-0175">Coiled coil</keyword>
<dbReference type="InterPro" id="IPR001313">
    <property type="entry name" value="Pumilio_RNA-bd_rpt"/>
</dbReference>
<dbReference type="PROSITE" id="PS50302">
    <property type="entry name" value="PUM"/>
    <property type="match status" value="5"/>
</dbReference>
<dbReference type="PANTHER" id="PTHR12537:SF48">
    <property type="entry name" value="MEIOTIC COILED-COIL PROTEIN 2"/>
    <property type="match status" value="1"/>
</dbReference>
<keyword evidence="7" id="KW-1185">Reference proteome</keyword>
<reference evidence="6 7" key="1">
    <citation type="journal article" date="2013" name="MBio">
        <title>Genome sequencing of the plant pathogen Taphrina deformans, the causal agent of peach leaf curl.</title>
        <authorList>
            <person name="Cisse O.H."/>
            <person name="Almeida J.M.G.C.F."/>
            <person name="Fonseca A."/>
            <person name="Kumar A.A."/>
            <person name="Salojaervi J."/>
            <person name="Overmyer K."/>
            <person name="Hauser P.M."/>
            <person name="Pagni M."/>
        </authorList>
    </citation>
    <scope>NUCLEOTIDE SEQUENCE [LARGE SCALE GENOMIC DNA]</scope>
    <source>
        <strain evidence="7">PYCC 5710 / ATCC 11124 / CBS 356.35 / IMI 108563 / JCM 9778 / NBRC 8474</strain>
    </source>
</reference>
<comment type="caution">
    <text evidence="6">The sequence shown here is derived from an EMBL/GenBank/DDBJ whole genome shotgun (WGS) entry which is preliminary data.</text>
</comment>
<dbReference type="InterPro" id="IPR016024">
    <property type="entry name" value="ARM-type_fold"/>
</dbReference>
<name>R4ZY57_TAPDE</name>
<dbReference type="PROSITE" id="PS50303">
    <property type="entry name" value="PUM_HD"/>
    <property type="match status" value="1"/>
</dbReference>
<accession>R4ZY57</accession>
<dbReference type="SMART" id="SM00025">
    <property type="entry name" value="Pumilio"/>
    <property type="match status" value="7"/>
</dbReference>
<feature type="repeat" description="Pumilio" evidence="2">
    <location>
        <begin position="411"/>
        <end position="448"/>
    </location>
</feature>
<evidence type="ECO:0000313" key="6">
    <source>
        <dbReference type="EMBL" id="CCX35443.1"/>
    </source>
</evidence>
<dbReference type="CDD" id="cd07920">
    <property type="entry name" value="Pumilio"/>
    <property type="match status" value="1"/>
</dbReference>
<feature type="coiled-coil region" evidence="3">
    <location>
        <begin position="37"/>
        <end position="64"/>
    </location>
</feature>
<feature type="region of interest" description="Disordered" evidence="4">
    <location>
        <begin position="72"/>
        <end position="94"/>
    </location>
</feature>
<dbReference type="Pfam" id="PF00806">
    <property type="entry name" value="PUF"/>
    <property type="match status" value="7"/>
</dbReference>
<gene>
    <name evidence="6" type="ORF">TAPDE_002928</name>
</gene>
<sequence length="509" mass="57832">MFDQVRHKYANEDVSFLGPHEADAFVILPDEVIVEPVSSLQKQLDIAMKALAEMQIEVQVLRAELARRSSADEEEEVLHEEYRQPGTSNTPTPVTPLENYHEHTRIWTQTPSTISIPESSTTCEIDSVQEIAEAINYRRILDRNADMNWHLIVEKIVHYNDQQASVALQQKLKVAPTDQKVAIIDAIIDQAYPLMVNRFGNFLIQRCFEHGTKEQIEAIAGAVRGNVVTLSKDAFGCHVVQKAFDNVGDNCKAEFVQELLKDISTTVTHRYACHVWQKLFEVRWVDSAPEIMVHVNAELYGKWTEVAMGETGSLVVQNIFENCIESERFPCTQEILANIPTIVRGQWGNWIVEHGAEEDREKALDVVMNNAVDYSVDQYASKVIEKAIKSGDTTILARYLSALVNLPENDRIRPRVPLIDIASDQYGNYLIQYILANGDAEQKALVASHIRKHMVSMRGSRYGAKVAFTVERMRSNTSFDDRTTRDYRATNTGRGRASMYKHNYRSSRE</sequence>
<feature type="repeat" description="Pumilio" evidence="2">
    <location>
        <begin position="222"/>
        <end position="257"/>
    </location>
</feature>
<feature type="repeat" description="Pumilio" evidence="2">
    <location>
        <begin position="186"/>
        <end position="221"/>
    </location>
</feature>
<evidence type="ECO:0000259" key="5">
    <source>
        <dbReference type="PROSITE" id="PS50303"/>
    </source>
</evidence>
<feature type="region of interest" description="Disordered" evidence="4">
    <location>
        <begin position="483"/>
        <end position="509"/>
    </location>
</feature>
<dbReference type="Gene3D" id="1.25.10.10">
    <property type="entry name" value="Leucine-rich Repeat Variant"/>
    <property type="match status" value="1"/>
</dbReference>